<comment type="caution">
    <text evidence="1">The sequence shown here is derived from an EMBL/GenBank/DDBJ whole genome shotgun (WGS) entry which is preliminary data.</text>
</comment>
<proteinExistence type="predicted"/>
<protein>
    <recommendedName>
        <fullName evidence="3">Lipoprotein</fullName>
    </recommendedName>
</protein>
<evidence type="ECO:0000313" key="1">
    <source>
        <dbReference type="EMBL" id="MBB5131148.1"/>
    </source>
</evidence>
<organism evidence="1 2">
    <name type="scientific">Thermocatellispora tengchongensis</name>
    <dbReference type="NCBI Taxonomy" id="1073253"/>
    <lineage>
        <taxon>Bacteria</taxon>
        <taxon>Bacillati</taxon>
        <taxon>Actinomycetota</taxon>
        <taxon>Actinomycetes</taxon>
        <taxon>Streptosporangiales</taxon>
        <taxon>Streptosporangiaceae</taxon>
        <taxon>Thermocatellispora</taxon>
    </lineage>
</organism>
<dbReference type="PROSITE" id="PS51257">
    <property type="entry name" value="PROKAR_LIPOPROTEIN"/>
    <property type="match status" value="1"/>
</dbReference>
<reference evidence="1 2" key="1">
    <citation type="submission" date="2020-08" db="EMBL/GenBank/DDBJ databases">
        <title>Genomic Encyclopedia of Type Strains, Phase IV (KMG-IV): sequencing the most valuable type-strain genomes for metagenomic binning, comparative biology and taxonomic classification.</title>
        <authorList>
            <person name="Goeker M."/>
        </authorList>
    </citation>
    <scope>NUCLEOTIDE SEQUENCE [LARGE SCALE GENOMIC DNA]</scope>
    <source>
        <strain evidence="1 2">DSM 45615</strain>
    </source>
</reference>
<sequence length="230" mass="25303">MERSRARLAVAVLTAVMVTVALSGCGGSQFTYVRDDDGNTYFKIPSSWRKVDQQALDTTVFGDQSSATAQLENQLSWTVAYDAHERPEPTHLLGGAEDEPFVFAKVQKLLPEESNQASLDTLRNAVGIPVAVPDETRKQLEETPGIPFKGFELLADEVLPQRDGIRGVRVIYNYRVGGGPVQTFDQTAYLGQDGTTVHVMLLRCSAQCYKKRAEEFDVIAKSFTVKGQIG</sequence>
<dbReference type="EMBL" id="JACHGN010000002">
    <property type="protein sequence ID" value="MBB5131148.1"/>
    <property type="molecule type" value="Genomic_DNA"/>
</dbReference>
<dbReference type="AlphaFoldDB" id="A0A840NUB0"/>
<keyword evidence="2" id="KW-1185">Reference proteome</keyword>
<gene>
    <name evidence="1" type="ORF">HNP84_000854</name>
</gene>
<evidence type="ECO:0000313" key="2">
    <source>
        <dbReference type="Proteomes" id="UP000578449"/>
    </source>
</evidence>
<evidence type="ECO:0008006" key="3">
    <source>
        <dbReference type="Google" id="ProtNLM"/>
    </source>
</evidence>
<dbReference type="Proteomes" id="UP000578449">
    <property type="component" value="Unassembled WGS sequence"/>
</dbReference>
<accession>A0A840NUB0</accession>
<name>A0A840NUB0_9ACTN</name>
<dbReference type="RefSeq" id="WP_185047998.1">
    <property type="nucleotide sequence ID" value="NZ_BAABIX010000044.1"/>
</dbReference>